<dbReference type="GO" id="GO:0016758">
    <property type="term" value="F:hexosyltransferase activity"/>
    <property type="evidence" value="ECO:0007669"/>
    <property type="project" value="TreeGrafter"/>
</dbReference>
<comment type="caution">
    <text evidence="3">The sequence shown here is derived from an EMBL/GenBank/DDBJ whole genome shotgun (WGS) entry which is preliminary data.</text>
</comment>
<dbReference type="PANTHER" id="PTHR34136:SF1">
    <property type="entry name" value="UDP-N-ACETYL-D-MANNOSAMINURONIC ACID TRANSFERASE"/>
    <property type="match status" value="1"/>
</dbReference>
<gene>
    <name evidence="3" type="primary">gumM</name>
    <name evidence="3" type="ORF">GCM10008066_02020</name>
</gene>
<proteinExistence type="predicted"/>
<keyword evidence="1" id="KW-0328">Glycosyltransferase</keyword>
<reference evidence="4" key="1">
    <citation type="journal article" date="2019" name="Int. J. Syst. Evol. Microbiol.">
        <title>The Global Catalogue of Microorganisms (GCM) 10K type strain sequencing project: providing services to taxonomists for standard genome sequencing and annotation.</title>
        <authorList>
            <consortium name="The Broad Institute Genomics Platform"/>
            <consortium name="The Broad Institute Genome Sequencing Center for Infectious Disease"/>
            <person name="Wu L."/>
            <person name="Ma J."/>
        </authorList>
    </citation>
    <scope>NUCLEOTIDE SEQUENCE [LARGE SCALE GENOMIC DNA]</scope>
    <source>
        <strain evidence="4">CCM 2767</strain>
    </source>
</reference>
<protein>
    <submittedName>
        <fullName evidence="3">GumM protein</fullName>
    </submittedName>
</protein>
<name>A0A8J3ANK9_9BURK</name>
<dbReference type="AlphaFoldDB" id="A0A8J3ANK9"/>
<dbReference type="NCBIfam" id="TIGR00696">
    <property type="entry name" value="wecG_tagA_cpsF"/>
    <property type="match status" value="1"/>
</dbReference>
<evidence type="ECO:0000313" key="3">
    <source>
        <dbReference type="EMBL" id="GGI16050.1"/>
    </source>
</evidence>
<evidence type="ECO:0000313" key="4">
    <source>
        <dbReference type="Proteomes" id="UP000642180"/>
    </source>
</evidence>
<dbReference type="CDD" id="cd06533">
    <property type="entry name" value="Glyco_transf_WecG_TagA"/>
    <property type="match status" value="1"/>
</dbReference>
<dbReference type="PANTHER" id="PTHR34136">
    <property type="match status" value="1"/>
</dbReference>
<dbReference type="Pfam" id="PF03808">
    <property type="entry name" value="Glyco_tran_WecG"/>
    <property type="match status" value="1"/>
</dbReference>
<accession>A0A8J3ANK9</accession>
<keyword evidence="4" id="KW-1185">Reference proteome</keyword>
<dbReference type="Proteomes" id="UP000642180">
    <property type="component" value="Unassembled WGS sequence"/>
</dbReference>
<evidence type="ECO:0000256" key="1">
    <source>
        <dbReference type="ARBA" id="ARBA00022676"/>
    </source>
</evidence>
<dbReference type="EMBL" id="BMDI01000001">
    <property type="protein sequence ID" value="GGI16050.1"/>
    <property type="molecule type" value="Genomic_DNA"/>
</dbReference>
<sequence>MTNPSVLSIADFPVRVLTADILSDGLLQVIAQREKIALFFANTNFIMQCRALLPRMQDDGVVIVNDGIGLNLASWMVHGRQFPENLNGTDFTPLFLSRAERPLRIFLLGGRPRALAKAEEHVRSRLGQQVVGRQDGYGDLNHPELIERINQARPDLVLVALGNPIQERWILDNHPQLHVPVMMGVGALFDFWAGEKSRAPKLVQRLKLEWLYRLALEPRRLMRRYTVDVIAFFMLCYRRRRQGGHV</sequence>
<dbReference type="InterPro" id="IPR004629">
    <property type="entry name" value="WecG_TagA_CpsF"/>
</dbReference>
<keyword evidence="2" id="KW-0808">Transferase</keyword>
<evidence type="ECO:0000256" key="2">
    <source>
        <dbReference type="ARBA" id="ARBA00022679"/>
    </source>
</evidence>
<dbReference type="RefSeq" id="WP_188379417.1">
    <property type="nucleotide sequence ID" value="NZ_BMDI01000001.1"/>
</dbReference>
<organism evidence="3 4">
    <name type="scientific">Oxalicibacterium faecigallinarum</name>
    <dbReference type="NCBI Taxonomy" id="573741"/>
    <lineage>
        <taxon>Bacteria</taxon>
        <taxon>Pseudomonadati</taxon>
        <taxon>Pseudomonadota</taxon>
        <taxon>Betaproteobacteria</taxon>
        <taxon>Burkholderiales</taxon>
        <taxon>Oxalobacteraceae</taxon>
        <taxon>Oxalicibacterium</taxon>
    </lineage>
</organism>